<dbReference type="EMBL" id="CAAGRJ010004518">
    <property type="protein sequence ID" value="VFV22534.1"/>
    <property type="molecule type" value="Genomic_DNA"/>
</dbReference>
<feature type="region of interest" description="Disordered" evidence="1">
    <location>
        <begin position="1"/>
        <end position="52"/>
    </location>
</feature>
<evidence type="ECO:0000256" key="1">
    <source>
        <dbReference type="SAM" id="MobiDB-lite"/>
    </source>
</evidence>
<dbReference type="Proteomes" id="UP000386466">
    <property type="component" value="Unassembled WGS sequence"/>
</dbReference>
<name>A0A485MQZ8_LYNPA</name>
<organism evidence="2 3">
    <name type="scientific">Lynx pardinus</name>
    <name type="common">Iberian lynx</name>
    <name type="synonym">Felis pardina</name>
    <dbReference type="NCBI Taxonomy" id="191816"/>
    <lineage>
        <taxon>Eukaryota</taxon>
        <taxon>Metazoa</taxon>
        <taxon>Chordata</taxon>
        <taxon>Craniata</taxon>
        <taxon>Vertebrata</taxon>
        <taxon>Euteleostomi</taxon>
        <taxon>Mammalia</taxon>
        <taxon>Eutheria</taxon>
        <taxon>Laurasiatheria</taxon>
        <taxon>Carnivora</taxon>
        <taxon>Feliformia</taxon>
        <taxon>Felidae</taxon>
        <taxon>Felinae</taxon>
        <taxon>Lynx</taxon>
    </lineage>
</organism>
<feature type="compositionally biased region" description="Gly residues" evidence="1">
    <location>
        <begin position="34"/>
        <end position="52"/>
    </location>
</feature>
<gene>
    <name evidence="2" type="ORF">LYPA_23C022502</name>
</gene>
<evidence type="ECO:0000313" key="3">
    <source>
        <dbReference type="Proteomes" id="UP000386466"/>
    </source>
</evidence>
<reference evidence="2 3" key="1">
    <citation type="submission" date="2019-01" db="EMBL/GenBank/DDBJ databases">
        <authorList>
            <person name="Alioto T."/>
            <person name="Alioto T."/>
        </authorList>
    </citation>
    <scope>NUCLEOTIDE SEQUENCE [LARGE SCALE GENOMIC DNA]</scope>
</reference>
<accession>A0A485MQZ8</accession>
<feature type="non-terminal residue" evidence="2">
    <location>
        <position position="52"/>
    </location>
</feature>
<evidence type="ECO:0000313" key="2">
    <source>
        <dbReference type="EMBL" id="VFV22534.1"/>
    </source>
</evidence>
<dbReference type="AlphaFoldDB" id="A0A485MQZ8"/>
<keyword evidence="3" id="KW-1185">Reference proteome</keyword>
<sequence length="52" mass="5391">MRAALPRAPDWPASWVPRTPGSPWAGHSLQRLPGEGGEGAWGSWPPGGCGGQ</sequence>
<protein>
    <submittedName>
        <fullName evidence="2">Uncharacterized protein</fullName>
    </submittedName>
</protein>
<proteinExistence type="predicted"/>